<accession>A0A8D8DU58</accession>
<proteinExistence type="predicted"/>
<dbReference type="EMBL" id="HBUE01281450">
    <property type="protein sequence ID" value="CAG6569298.1"/>
    <property type="molecule type" value="Transcribed_RNA"/>
</dbReference>
<keyword evidence="1" id="KW-0472">Membrane</keyword>
<reference evidence="2" key="1">
    <citation type="submission" date="2021-05" db="EMBL/GenBank/DDBJ databases">
        <authorList>
            <person name="Alioto T."/>
            <person name="Alioto T."/>
            <person name="Gomez Garrido J."/>
        </authorList>
    </citation>
    <scope>NUCLEOTIDE SEQUENCE</scope>
</reference>
<feature type="transmembrane region" description="Helical" evidence="1">
    <location>
        <begin position="6"/>
        <end position="26"/>
    </location>
</feature>
<evidence type="ECO:0000256" key="1">
    <source>
        <dbReference type="SAM" id="Phobius"/>
    </source>
</evidence>
<protein>
    <submittedName>
        <fullName evidence="2">(northern house mosquito) hypothetical protein</fullName>
    </submittedName>
</protein>
<name>A0A8D8DU58_CULPI</name>
<organism evidence="2">
    <name type="scientific">Culex pipiens</name>
    <name type="common">House mosquito</name>
    <dbReference type="NCBI Taxonomy" id="7175"/>
    <lineage>
        <taxon>Eukaryota</taxon>
        <taxon>Metazoa</taxon>
        <taxon>Ecdysozoa</taxon>
        <taxon>Arthropoda</taxon>
        <taxon>Hexapoda</taxon>
        <taxon>Insecta</taxon>
        <taxon>Pterygota</taxon>
        <taxon>Neoptera</taxon>
        <taxon>Endopterygota</taxon>
        <taxon>Diptera</taxon>
        <taxon>Nematocera</taxon>
        <taxon>Culicoidea</taxon>
        <taxon>Culicidae</taxon>
        <taxon>Culicinae</taxon>
        <taxon>Culicini</taxon>
        <taxon>Culex</taxon>
        <taxon>Culex</taxon>
    </lineage>
</organism>
<dbReference type="AlphaFoldDB" id="A0A8D8DU58"/>
<keyword evidence="1" id="KW-0812">Transmembrane</keyword>
<evidence type="ECO:0000313" key="2">
    <source>
        <dbReference type="EMBL" id="CAG6517771.1"/>
    </source>
</evidence>
<dbReference type="EMBL" id="HBUE01175925">
    <property type="protein sequence ID" value="CAG6517771.1"/>
    <property type="molecule type" value="Transcribed_RNA"/>
</dbReference>
<keyword evidence="1" id="KW-1133">Transmembrane helix</keyword>
<sequence>MFKFVVFYTIFCLFFCLNFQFFVRLVNIIYCFKQYKVSILHTRAHTPPIRGQQRGAKLRNFSTLETKSYGWQHGSGRAPIFLTGCDSCLFFIMSCLLEL</sequence>